<dbReference type="SFLD" id="SFLDG00178">
    <property type="entry name" value="enolase"/>
    <property type="match status" value="1"/>
</dbReference>
<dbReference type="PROSITE" id="PS00164">
    <property type="entry name" value="ENOLASE"/>
    <property type="match status" value="1"/>
</dbReference>
<keyword evidence="6 10" id="KW-0460">Magnesium</keyword>
<dbReference type="FunFam" id="3.30.390.10:FF:000001">
    <property type="entry name" value="Enolase"/>
    <property type="match status" value="1"/>
</dbReference>
<reference evidence="16" key="1">
    <citation type="journal article" date="2020" name="ISME J.">
        <title>Gammaproteobacteria mediating utilization of methyl-, sulfur- and petroleum organic compounds in deep ocean hydrothermal plumes.</title>
        <authorList>
            <person name="Zhou Z."/>
            <person name="Liu Y."/>
            <person name="Pan J."/>
            <person name="Cron B.R."/>
            <person name="Toner B.M."/>
            <person name="Anantharaman K."/>
            <person name="Breier J.A."/>
            <person name="Dick G.J."/>
            <person name="Li M."/>
        </authorList>
    </citation>
    <scope>NUCLEOTIDE SEQUENCE</scope>
    <source>
        <strain evidence="16">SZUA-1501</strain>
    </source>
</reference>
<keyword evidence="5 10" id="KW-0964">Secreted</keyword>
<evidence type="ECO:0000256" key="12">
    <source>
        <dbReference type="PIRSR" id="PIRSR001400-2"/>
    </source>
</evidence>
<evidence type="ECO:0000256" key="11">
    <source>
        <dbReference type="PIRSR" id="PIRSR001400-1"/>
    </source>
</evidence>
<dbReference type="Gene3D" id="3.20.20.120">
    <property type="entry name" value="Enolase-like C-terminal domain"/>
    <property type="match status" value="1"/>
</dbReference>
<feature type="binding site" evidence="10 13">
    <location>
        <position position="242"/>
    </location>
    <ligand>
        <name>Mg(2+)</name>
        <dbReference type="ChEBI" id="CHEBI:18420"/>
    </ligand>
</feature>
<evidence type="ECO:0000259" key="15">
    <source>
        <dbReference type="SMART" id="SM01193"/>
    </source>
</evidence>
<comment type="catalytic activity">
    <reaction evidence="10">
        <text>(2R)-2-phosphoglycerate = phosphoenolpyruvate + H2O</text>
        <dbReference type="Rhea" id="RHEA:10164"/>
        <dbReference type="ChEBI" id="CHEBI:15377"/>
        <dbReference type="ChEBI" id="CHEBI:58289"/>
        <dbReference type="ChEBI" id="CHEBI:58702"/>
        <dbReference type="EC" id="4.2.1.11"/>
    </reaction>
</comment>
<comment type="function">
    <text evidence="9 10">Catalyzes the reversible conversion of 2-phosphoglycerate (2-PG) into phosphoenolpyruvate (PEP). It is essential for the degradation of carbohydrates via glycolysis.</text>
</comment>
<feature type="active site" description="Proton donor" evidence="10 11">
    <location>
        <position position="205"/>
    </location>
</feature>
<evidence type="ECO:0000256" key="8">
    <source>
        <dbReference type="ARBA" id="ARBA00023239"/>
    </source>
</evidence>
<feature type="binding site" evidence="12">
    <location>
        <position position="155"/>
    </location>
    <ligand>
        <name>substrate</name>
    </ligand>
</feature>
<comment type="pathway">
    <text evidence="1 10">Carbohydrate degradation; glycolysis; pyruvate from D-glyceraldehyde 3-phosphate: step 4/5.</text>
</comment>
<organism evidence="16 17">
    <name type="scientific">Aquifex aeolicus</name>
    <dbReference type="NCBI Taxonomy" id="63363"/>
    <lineage>
        <taxon>Bacteria</taxon>
        <taxon>Pseudomonadati</taxon>
        <taxon>Aquificota</taxon>
        <taxon>Aquificia</taxon>
        <taxon>Aquificales</taxon>
        <taxon>Aquificaceae</taxon>
        <taxon>Aquifex</taxon>
    </lineage>
</organism>
<comment type="similarity">
    <text evidence="2 10">Belongs to the enolase family.</text>
</comment>
<dbReference type="GO" id="GO:0000287">
    <property type="term" value="F:magnesium ion binding"/>
    <property type="evidence" value="ECO:0007669"/>
    <property type="project" value="UniProtKB-UniRule"/>
</dbReference>
<feature type="binding site" evidence="12">
    <location>
        <position position="164"/>
    </location>
    <ligand>
        <name>substrate</name>
    </ligand>
</feature>
<dbReference type="EMBL" id="DQVE01000049">
    <property type="protein sequence ID" value="HIP98664.1"/>
    <property type="molecule type" value="Genomic_DNA"/>
</dbReference>
<feature type="binding site" evidence="10">
    <location>
        <position position="163"/>
    </location>
    <ligand>
        <name>(2R)-2-phosphoglycerate</name>
        <dbReference type="ChEBI" id="CHEBI:58289"/>
    </ligand>
</feature>
<dbReference type="GO" id="GO:0004634">
    <property type="term" value="F:phosphopyruvate hydratase activity"/>
    <property type="evidence" value="ECO:0007669"/>
    <property type="project" value="UniProtKB-UniRule"/>
</dbReference>
<dbReference type="InterPro" id="IPR020811">
    <property type="entry name" value="Enolase_N"/>
</dbReference>
<dbReference type="AlphaFoldDB" id="A0A9D1CFK3"/>
<evidence type="ECO:0000256" key="10">
    <source>
        <dbReference type="HAMAP-Rule" id="MF_00318"/>
    </source>
</evidence>
<dbReference type="SMART" id="SM01193">
    <property type="entry name" value="Enolase_N"/>
    <property type="match status" value="1"/>
</dbReference>
<feature type="binding site" evidence="10 13">
    <location>
        <position position="283"/>
    </location>
    <ligand>
        <name>Mg(2+)</name>
        <dbReference type="ChEBI" id="CHEBI:18420"/>
    </ligand>
</feature>
<dbReference type="GO" id="GO:0006096">
    <property type="term" value="P:glycolytic process"/>
    <property type="evidence" value="ECO:0007669"/>
    <property type="project" value="UniProtKB-UniRule"/>
</dbReference>
<dbReference type="Pfam" id="PF03952">
    <property type="entry name" value="Enolase_N"/>
    <property type="match status" value="1"/>
</dbReference>
<feature type="binding site" evidence="10">
    <location>
        <position position="365"/>
    </location>
    <ligand>
        <name>(2R)-2-phosphoglycerate</name>
        <dbReference type="ChEBI" id="CHEBI:58289"/>
    </ligand>
</feature>
<evidence type="ECO:0000259" key="14">
    <source>
        <dbReference type="SMART" id="SM01192"/>
    </source>
</evidence>
<evidence type="ECO:0000256" key="6">
    <source>
        <dbReference type="ARBA" id="ARBA00022842"/>
    </source>
</evidence>
<evidence type="ECO:0000256" key="2">
    <source>
        <dbReference type="ARBA" id="ARBA00009604"/>
    </source>
</evidence>
<evidence type="ECO:0000313" key="16">
    <source>
        <dbReference type="EMBL" id="HIP98664.1"/>
    </source>
</evidence>
<dbReference type="InterPro" id="IPR036849">
    <property type="entry name" value="Enolase-like_C_sf"/>
</dbReference>
<feature type="domain" description="Enolase C-terminal TIM barrel" evidence="14">
    <location>
        <begin position="139"/>
        <end position="423"/>
    </location>
</feature>
<feature type="binding site" evidence="12">
    <location>
        <position position="310"/>
    </location>
    <ligand>
        <name>substrate</name>
    </ligand>
</feature>
<feature type="binding site" evidence="10">
    <location>
        <position position="364"/>
    </location>
    <ligand>
        <name>(2R)-2-phosphoglycerate</name>
        <dbReference type="ChEBI" id="CHEBI:58289"/>
    </ligand>
</feature>
<dbReference type="SMART" id="SM01192">
    <property type="entry name" value="Enolase_C"/>
    <property type="match status" value="1"/>
</dbReference>
<dbReference type="NCBIfam" id="TIGR01060">
    <property type="entry name" value="eno"/>
    <property type="match status" value="1"/>
</dbReference>
<dbReference type="PANTHER" id="PTHR11902">
    <property type="entry name" value="ENOLASE"/>
    <property type="match status" value="1"/>
</dbReference>
<proteinExistence type="inferred from homology"/>
<dbReference type="InterPro" id="IPR020810">
    <property type="entry name" value="Enolase_C"/>
</dbReference>
<keyword evidence="10" id="KW-0963">Cytoplasm</keyword>
<dbReference type="GO" id="GO:0009986">
    <property type="term" value="C:cell surface"/>
    <property type="evidence" value="ECO:0007669"/>
    <property type="project" value="UniProtKB-SubCell"/>
</dbReference>
<comment type="cofactor">
    <cofactor evidence="13">
        <name>Mg(2+)</name>
        <dbReference type="ChEBI" id="CHEBI:18420"/>
    </cofactor>
    <text evidence="13">Mg(2+) is required for catalysis and for stabilizing the dimer.</text>
</comment>
<evidence type="ECO:0000256" key="1">
    <source>
        <dbReference type="ARBA" id="ARBA00005031"/>
    </source>
</evidence>
<dbReference type="PIRSF" id="PIRSF001400">
    <property type="entry name" value="Enolase"/>
    <property type="match status" value="1"/>
</dbReference>
<comment type="caution">
    <text evidence="16">The sequence shown here is derived from an EMBL/GenBank/DDBJ whole genome shotgun (WGS) entry which is preliminary data.</text>
</comment>
<dbReference type="SFLD" id="SFLDS00001">
    <property type="entry name" value="Enolase"/>
    <property type="match status" value="1"/>
</dbReference>
<gene>
    <name evidence="10" type="primary">eno</name>
    <name evidence="16" type="ORF">EYH37_04810</name>
</gene>
<evidence type="ECO:0000256" key="3">
    <source>
        <dbReference type="ARBA" id="ARBA00012058"/>
    </source>
</evidence>
<feature type="binding site" evidence="10">
    <location>
        <position position="335"/>
    </location>
    <ligand>
        <name>(2R)-2-phosphoglycerate</name>
        <dbReference type="ChEBI" id="CHEBI:58289"/>
    </ligand>
</feature>
<sequence length="428" mass="47248">MPRIIDVRARQVLDSRGNPTVEAEVYLESGAIGRGIVPSGASTGENEALELRDGNKHYFLGKSVLQAVDNVNSVIAKELIGLDIENQAELDQILIELDGTENKSKLGANAILAVSMAFARAVAREVNIPLFKYLGGEQARVLPAPLMNIINGGVHADNNLDLQEFMIIPIFGEEFSEALRCGVEIYHTLKKVLKERGFSTNVGDEGGFAPSLSGNREALDLIMEAIEKANYKLGEDVLLALDAASSEFYEDGKYKVEGKLLSSEELVNYYEELIDKYPIISIEDPMSEKDWKGWKLITERLGSKVQLVGDDLFTTNPKILEKGIEEGVANSILIKLNQIGTVTETLETIRIAQENGYTYIISHRSGETEDTFISHLAVATNSGQIKTGAPARGERNAKYNELLRIEDYLTNMGIFKGINQYAKFLKNR</sequence>
<dbReference type="EC" id="4.2.1.11" evidence="3 10"/>
<feature type="binding site" evidence="10 13">
    <location>
        <position position="310"/>
    </location>
    <ligand>
        <name>Mg(2+)</name>
        <dbReference type="ChEBI" id="CHEBI:18420"/>
    </ligand>
</feature>
<feature type="binding site" evidence="12">
    <location>
        <position position="386"/>
    </location>
    <ligand>
        <name>substrate</name>
    </ligand>
</feature>
<protein>
    <recommendedName>
        <fullName evidence="4 10">Enolase</fullName>
        <ecNumber evidence="3 10">4.2.1.11</ecNumber>
    </recommendedName>
    <alternativeName>
        <fullName evidence="10">2-phospho-D-glycerate hydro-lyase</fullName>
    </alternativeName>
    <alternativeName>
        <fullName evidence="10">2-phosphoglycerate dehydratase</fullName>
    </alternativeName>
</protein>
<dbReference type="Pfam" id="PF00113">
    <property type="entry name" value="Enolase_C"/>
    <property type="match status" value="1"/>
</dbReference>
<evidence type="ECO:0000256" key="9">
    <source>
        <dbReference type="ARBA" id="ARBA00045763"/>
    </source>
</evidence>
<keyword evidence="7 10" id="KW-0324">Glycolysis</keyword>
<evidence type="ECO:0000256" key="5">
    <source>
        <dbReference type="ARBA" id="ARBA00022525"/>
    </source>
</evidence>
<evidence type="ECO:0000313" key="17">
    <source>
        <dbReference type="Proteomes" id="UP000606463"/>
    </source>
</evidence>
<dbReference type="Proteomes" id="UP000606463">
    <property type="component" value="Unassembled WGS sequence"/>
</dbReference>
<dbReference type="SUPFAM" id="SSF54826">
    <property type="entry name" value="Enolase N-terminal domain-like"/>
    <property type="match status" value="1"/>
</dbReference>
<dbReference type="InterPro" id="IPR020809">
    <property type="entry name" value="Enolase_CS"/>
</dbReference>
<dbReference type="GO" id="GO:0005576">
    <property type="term" value="C:extracellular region"/>
    <property type="evidence" value="ECO:0007669"/>
    <property type="project" value="UniProtKB-SubCell"/>
</dbReference>
<dbReference type="InterPro" id="IPR000941">
    <property type="entry name" value="Enolase"/>
</dbReference>
<feature type="binding site" evidence="12">
    <location>
        <position position="283"/>
    </location>
    <ligand>
        <name>substrate</name>
    </ligand>
</feature>
<dbReference type="HAMAP" id="MF_00318">
    <property type="entry name" value="Enolase"/>
    <property type="match status" value="1"/>
</dbReference>
<keyword evidence="10 13" id="KW-0479">Metal-binding</keyword>
<evidence type="ECO:0000256" key="7">
    <source>
        <dbReference type="ARBA" id="ARBA00023152"/>
    </source>
</evidence>
<dbReference type="InterPro" id="IPR029017">
    <property type="entry name" value="Enolase-like_N"/>
</dbReference>
<name>A0A9D1CFK3_AQUAO</name>
<dbReference type="Gene3D" id="3.30.390.10">
    <property type="entry name" value="Enolase-like, N-terminal domain"/>
    <property type="match status" value="1"/>
</dbReference>
<dbReference type="CDD" id="cd03313">
    <property type="entry name" value="enolase"/>
    <property type="match status" value="1"/>
</dbReference>
<comment type="subcellular location">
    <subcellularLocation>
        <location evidence="10">Cytoplasm</location>
    </subcellularLocation>
    <subcellularLocation>
        <location evidence="10">Secreted</location>
    </subcellularLocation>
    <subcellularLocation>
        <location evidence="10">Cell surface</location>
    </subcellularLocation>
    <text evidence="10">Fractions of enolase are present in both the cytoplasm and on the cell surface.</text>
</comment>
<dbReference type="PANTHER" id="PTHR11902:SF1">
    <property type="entry name" value="ENOLASE"/>
    <property type="match status" value="1"/>
</dbReference>
<feature type="active site" description="Proton acceptor" evidence="10 11">
    <location>
        <position position="335"/>
    </location>
</feature>
<comment type="cofactor">
    <cofactor evidence="10">
        <name>Mg(2+)</name>
        <dbReference type="ChEBI" id="CHEBI:18420"/>
    </cofactor>
    <text evidence="10">Binds a second Mg(2+) ion via substrate during catalysis.</text>
</comment>
<feature type="domain" description="Enolase N-terminal" evidence="15">
    <location>
        <begin position="4"/>
        <end position="134"/>
    </location>
</feature>
<dbReference type="SFLD" id="SFLDF00002">
    <property type="entry name" value="enolase"/>
    <property type="match status" value="1"/>
</dbReference>
<evidence type="ECO:0000256" key="13">
    <source>
        <dbReference type="PIRSR" id="PIRSR001400-3"/>
    </source>
</evidence>
<feature type="binding site" evidence="10">
    <location>
        <position position="386"/>
    </location>
    <ligand>
        <name>(2R)-2-phosphoglycerate</name>
        <dbReference type="ChEBI" id="CHEBI:58289"/>
    </ligand>
</feature>
<evidence type="ECO:0000256" key="4">
    <source>
        <dbReference type="ARBA" id="ARBA00017068"/>
    </source>
</evidence>
<dbReference type="GO" id="GO:0000015">
    <property type="term" value="C:phosphopyruvate hydratase complex"/>
    <property type="evidence" value="ECO:0007669"/>
    <property type="project" value="InterPro"/>
</dbReference>
<dbReference type="SUPFAM" id="SSF51604">
    <property type="entry name" value="Enolase C-terminal domain-like"/>
    <property type="match status" value="1"/>
</dbReference>
<keyword evidence="8 10" id="KW-0456">Lyase</keyword>
<feature type="binding site" evidence="12">
    <location>
        <begin position="362"/>
        <end position="365"/>
    </location>
    <ligand>
        <name>substrate</name>
    </ligand>
</feature>
<accession>A0A9D1CFK3</accession>
<dbReference type="PRINTS" id="PR00148">
    <property type="entry name" value="ENOLASE"/>
</dbReference>